<dbReference type="Proteomes" id="UP001501321">
    <property type="component" value="Unassembled WGS sequence"/>
</dbReference>
<proteinExistence type="predicted"/>
<dbReference type="EMBL" id="BAABFC010000012">
    <property type="protein sequence ID" value="GAA4499136.1"/>
    <property type="molecule type" value="Genomic_DNA"/>
</dbReference>
<keyword evidence="1" id="KW-0973">c-di-GMP</keyword>
<evidence type="ECO:0000313" key="4">
    <source>
        <dbReference type="Proteomes" id="UP001501321"/>
    </source>
</evidence>
<sequence length="131" mass="15161">MVDRRRFFRVVFSTPALLSQGEQQWPTRLLDLSLQGALVERPLDWPLEASGRYELRFCLADSDIELRMEVEPTHADPSRLGLYCHHIDIDSASHLKRLIELNVGSGELLQRELAHLLEEHLEHEASQRSHD</sequence>
<keyword evidence="1" id="KW-0547">Nucleotide-binding</keyword>
<dbReference type="RefSeq" id="WP_345012356.1">
    <property type="nucleotide sequence ID" value="NZ_BAABFC010000012.1"/>
</dbReference>
<comment type="subunit">
    <text evidence="1">Monomer in both c-di-GMP-bound and free forms.</text>
</comment>
<evidence type="ECO:0000313" key="3">
    <source>
        <dbReference type="EMBL" id="GAA4499136.1"/>
    </source>
</evidence>
<feature type="domain" description="PilZ" evidence="2">
    <location>
        <begin position="3"/>
        <end position="100"/>
    </location>
</feature>
<protein>
    <recommendedName>
        <fullName evidence="1">Cyclic diguanosine monophosphate-binding protein</fullName>
        <shortName evidence="1">c-di-GMP-binding protein</shortName>
    </recommendedName>
    <alternativeName>
        <fullName evidence="1">Pilz domain-containing protein</fullName>
    </alternativeName>
</protein>
<dbReference type="InterPro" id="IPR009875">
    <property type="entry name" value="PilZ_domain"/>
</dbReference>
<dbReference type="InterPro" id="IPR027021">
    <property type="entry name" value="C-di-GMP_BP_PA4608"/>
</dbReference>
<accession>A0ABP8Q8Y7</accession>
<reference evidence="4" key="1">
    <citation type="journal article" date="2019" name="Int. J. Syst. Evol. Microbiol.">
        <title>The Global Catalogue of Microorganisms (GCM) 10K type strain sequencing project: providing services to taxonomists for standard genome sequencing and annotation.</title>
        <authorList>
            <consortium name="The Broad Institute Genomics Platform"/>
            <consortium name="The Broad Institute Genome Sequencing Center for Infectious Disease"/>
            <person name="Wu L."/>
            <person name="Ma J."/>
        </authorList>
    </citation>
    <scope>NUCLEOTIDE SEQUENCE [LARGE SCALE GENOMIC DNA]</scope>
    <source>
        <strain evidence="4">JCM 32226</strain>
    </source>
</reference>
<dbReference type="SUPFAM" id="SSF141371">
    <property type="entry name" value="PilZ domain-like"/>
    <property type="match status" value="1"/>
</dbReference>
<comment type="function">
    <text evidence="1">Binds the second messenger bis-(3'-5') cyclic dimeric guanosine monophosphate (c-di-GMP). Can bind two c-di-GMP molecules per monomer. May play a role in bacterial second-messenger regulated processes. Binding to c-di-GMP induces a conformational change of the C- and N-termini resulting in the exposure of a highly negative surface on one side of the protein to a possible effector protein.</text>
</comment>
<gene>
    <name evidence="3" type="ORF">GCM10023095_18770</name>
</gene>
<dbReference type="Pfam" id="PF07238">
    <property type="entry name" value="PilZ"/>
    <property type="match status" value="1"/>
</dbReference>
<evidence type="ECO:0000256" key="1">
    <source>
        <dbReference type="PIRNR" id="PIRNR028141"/>
    </source>
</evidence>
<comment type="caution">
    <text evidence="3">The sequence shown here is derived from an EMBL/GenBank/DDBJ whole genome shotgun (WGS) entry which is preliminary data.</text>
</comment>
<name>A0ABP8Q8Y7_9GAMM</name>
<dbReference type="Gene3D" id="2.40.10.220">
    <property type="entry name" value="predicted glycosyltransferase like domains"/>
    <property type="match status" value="1"/>
</dbReference>
<keyword evidence="4" id="KW-1185">Reference proteome</keyword>
<dbReference type="PIRSF" id="PIRSF028141">
    <property type="entry name" value="C-di-GMP_BP_PA4608"/>
    <property type="match status" value="1"/>
</dbReference>
<evidence type="ECO:0000259" key="2">
    <source>
        <dbReference type="Pfam" id="PF07238"/>
    </source>
</evidence>
<organism evidence="3 4">
    <name type="scientific">Pseudaeromonas paramecii</name>
    <dbReference type="NCBI Taxonomy" id="2138166"/>
    <lineage>
        <taxon>Bacteria</taxon>
        <taxon>Pseudomonadati</taxon>
        <taxon>Pseudomonadota</taxon>
        <taxon>Gammaproteobacteria</taxon>
        <taxon>Aeromonadales</taxon>
        <taxon>Aeromonadaceae</taxon>
        <taxon>Pseudaeromonas</taxon>
    </lineage>
</organism>